<dbReference type="Gene3D" id="3.30.310.50">
    <property type="entry name" value="Alpha-D-phosphohexomutase, C-terminal domain"/>
    <property type="match status" value="1"/>
</dbReference>
<dbReference type="OrthoDB" id="9803322at2"/>
<dbReference type="AlphaFoldDB" id="A0A3P1WU26"/>
<evidence type="ECO:0000256" key="6">
    <source>
        <dbReference type="ARBA" id="ARBA00023235"/>
    </source>
</evidence>
<evidence type="ECO:0000259" key="8">
    <source>
        <dbReference type="Pfam" id="PF02878"/>
    </source>
</evidence>
<dbReference type="Proteomes" id="UP000280935">
    <property type="component" value="Unassembled WGS sequence"/>
</dbReference>
<dbReference type="PRINTS" id="PR00509">
    <property type="entry name" value="PGMPMM"/>
</dbReference>
<organism evidence="11 12">
    <name type="scientific">Arachnia propionica</name>
    <dbReference type="NCBI Taxonomy" id="1750"/>
    <lineage>
        <taxon>Bacteria</taxon>
        <taxon>Bacillati</taxon>
        <taxon>Actinomycetota</taxon>
        <taxon>Actinomycetes</taxon>
        <taxon>Propionibacteriales</taxon>
        <taxon>Propionibacteriaceae</taxon>
        <taxon>Arachnia</taxon>
    </lineage>
</organism>
<dbReference type="Pfam" id="PF02878">
    <property type="entry name" value="PGM_PMM_I"/>
    <property type="match status" value="1"/>
</dbReference>
<dbReference type="PANTHER" id="PTHR43771">
    <property type="entry name" value="PHOSPHOMANNOMUTASE"/>
    <property type="match status" value="1"/>
</dbReference>
<keyword evidence="6" id="KW-0413">Isomerase</keyword>
<dbReference type="InterPro" id="IPR016055">
    <property type="entry name" value="A-D-PHexomutase_a/b/a-I/II/III"/>
</dbReference>
<dbReference type="SUPFAM" id="SSF53738">
    <property type="entry name" value="Phosphoglucomutase, first 3 domains"/>
    <property type="match status" value="3"/>
</dbReference>
<evidence type="ECO:0000256" key="2">
    <source>
        <dbReference type="ARBA" id="ARBA00010231"/>
    </source>
</evidence>
<comment type="similarity">
    <text evidence="2">Belongs to the phosphohexose mutase family.</text>
</comment>
<keyword evidence="5" id="KW-0460">Magnesium</keyword>
<dbReference type="InterPro" id="IPR005841">
    <property type="entry name" value="Alpha-D-phosphohexomutase_SF"/>
</dbReference>
<sequence length="455" mass="48652">MLAEQIFKANDIRGIVTGKQPEWDLDGARRLGAAFVAELGLDGGSFVVGRDMRHLGEELATAFIDGARRVGASAVDVGLTSTDQLWFASGMLHLAGVQFTASHNPAEYNGIKFCLPDAAPVAATFTADLRRRAADIELGEQPRGSHTHRDIVGDYVAFLARLVPTGQGRRLRVVVDAGNGMGGLVAPAVLAERHVDLIGLYLDPDGSFPNHPANPLEPENLVDAQAAVREHGADLALVFDGDADRCFIIDERGEVVDPSVVTAMIALSELSREPGGTIIVNAITSQAVADAVEGRGRLVRSKVGHTHVKALMATHRAVFGGEHSAHYYFRDFWGADTGMLAALHVLELVRGKGVPLSVLAAEFDGYHRSGEINSEVADHAAVTATVARAFAGRGQSETFDGLTIRDAEAGWWINLRPSNTEPLLRLNVEARDAGTMAALRDEVLQIIRSSRGELS</sequence>
<protein>
    <submittedName>
        <fullName evidence="11">Phosphomannomutase/phosphoglucomutase</fullName>
    </submittedName>
</protein>
<evidence type="ECO:0000256" key="1">
    <source>
        <dbReference type="ARBA" id="ARBA00001946"/>
    </source>
</evidence>
<evidence type="ECO:0000256" key="3">
    <source>
        <dbReference type="ARBA" id="ARBA00022553"/>
    </source>
</evidence>
<keyword evidence="4" id="KW-0479">Metal-binding</keyword>
<dbReference type="EMBL" id="RQYT01000013">
    <property type="protein sequence ID" value="RRD49671.1"/>
    <property type="molecule type" value="Genomic_DNA"/>
</dbReference>
<dbReference type="Pfam" id="PF02879">
    <property type="entry name" value="PGM_PMM_II"/>
    <property type="match status" value="1"/>
</dbReference>
<dbReference type="PANTHER" id="PTHR43771:SF1">
    <property type="entry name" value="PHOSPHOMANNOMUTASE"/>
    <property type="match status" value="1"/>
</dbReference>
<gene>
    <name evidence="11" type="primary">manB</name>
    <name evidence="11" type="ORF">EII35_07230</name>
</gene>
<evidence type="ECO:0000259" key="7">
    <source>
        <dbReference type="Pfam" id="PF00408"/>
    </source>
</evidence>
<dbReference type="Pfam" id="PF00408">
    <property type="entry name" value="PGM_PMM_IV"/>
    <property type="match status" value="1"/>
</dbReference>
<evidence type="ECO:0000313" key="12">
    <source>
        <dbReference type="Proteomes" id="UP000280935"/>
    </source>
</evidence>
<dbReference type="CDD" id="cd03089">
    <property type="entry name" value="PMM_PGM"/>
    <property type="match status" value="1"/>
</dbReference>
<feature type="domain" description="Alpha-D-phosphohexomutase alpha/beta/alpha" evidence="9">
    <location>
        <begin position="154"/>
        <end position="253"/>
    </location>
</feature>
<evidence type="ECO:0000256" key="5">
    <source>
        <dbReference type="ARBA" id="ARBA00022842"/>
    </source>
</evidence>
<evidence type="ECO:0000313" key="11">
    <source>
        <dbReference type="EMBL" id="RRD49671.1"/>
    </source>
</evidence>
<dbReference type="InterPro" id="IPR036900">
    <property type="entry name" value="A-D-PHexomutase_C_sf"/>
</dbReference>
<comment type="caution">
    <text evidence="11">The sequence shown here is derived from an EMBL/GenBank/DDBJ whole genome shotgun (WGS) entry which is preliminary data.</text>
</comment>
<reference evidence="11 12" key="1">
    <citation type="submission" date="2018-11" db="EMBL/GenBank/DDBJ databases">
        <title>Genomes From Bacteria Associated with the Canine Oral Cavity: a Test Case for Automated Genome-Based Taxonomic Assignment.</title>
        <authorList>
            <person name="Coil D.A."/>
            <person name="Jospin G."/>
            <person name="Darling A.E."/>
            <person name="Wallis C."/>
            <person name="Davis I.J."/>
            <person name="Harris S."/>
            <person name="Eisen J.A."/>
            <person name="Holcombe L.J."/>
            <person name="O'Flynn C."/>
        </authorList>
    </citation>
    <scope>NUCLEOTIDE SEQUENCE [LARGE SCALE GENOMIC DNA]</scope>
    <source>
        <strain evidence="11 12">OH2822_COT-296</strain>
    </source>
</reference>
<dbReference type="InterPro" id="IPR005845">
    <property type="entry name" value="A-D-PHexomutase_a/b/a-II"/>
</dbReference>
<dbReference type="GO" id="GO:0005975">
    <property type="term" value="P:carbohydrate metabolic process"/>
    <property type="evidence" value="ECO:0007669"/>
    <property type="project" value="InterPro"/>
</dbReference>
<dbReference type="InterPro" id="IPR005843">
    <property type="entry name" value="A-D-PHexomutase_C"/>
</dbReference>
<evidence type="ECO:0000259" key="9">
    <source>
        <dbReference type="Pfam" id="PF02879"/>
    </source>
</evidence>
<name>A0A3P1WU26_9ACTN</name>
<dbReference type="SUPFAM" id="SSF55957">
    <property type="entry name" value="Phosphoglucomutase, C-terminal domain"/>
    <property type="match status" value="1"/>
</dbReference>
<evidence type="ECO:0000259" key="10">
    <source>
        <dbReference type="Pfam" id="PF02880"/>
    </source>
</evidence>
<dbReference type="GO" id="GO:0046872">
    <property type="term" value="F:metal ion binding"/>
    <property type="evidence" value="ECO:0007669"/>
    <property type="project" value="UniProtKB-KW"/>
</dbReference>
<feature type="domain" description="Alpha-D-phosphohexomutase alpha/beta/alpha" evidence="10">
    <location>
        <begin position="264"/>
        <end position="362"/>
    </location>
</feature>
<proteinExistence type="inferred from homology"/>
<keyword evidence="3" id="KW-0597">Phosphoprotein</keyword>
<dbReference type="RefSeq" id="WP_125227796.1">
    <property type="nucleotide sequence ID" value="NZ_RQYT01000013.1"/>
</dbReference>
<dbReference type="Gene3D" id="3.40.120.10">
    <property type="entry name" value="Alpha-D-Glucose-1,6-Bisphosphate, subunit A, domain 3"/>
    <property type="match status" value="3"/>
</dbReference>
<feature type="domain" description="Alpha-D-phosphohexomutase C-terminal" evidence="7">
    <location>
        <begin position="371"/>
        <end position="444"/>
    </location>
</feature>
<accession>A0A3P1WU26</accession>
<dbReference type="InterPro" id="IPR005844">
    <property type="entry name" value="A-D-PHexomutase_a/b/a-I"/>
</dbReference>
<dbReference type="InterPro" id="IPR005846">
    <property type="entry name" value="A-D-PHexomutase_a/b/a-III"/>
</dbReference>
<evidence type="ECO:0000256" key="4">
    <source>
        <dbReference type="ARBA" id="ARBA00022723"/>
    </source>
</evidence>
<comment type="cofactor">
    <cofactor evidence="1">
        <name>Mg(2+)</name>
        <dbReference type="ChEBI" id="CHEBI:18420"/>
    </cofactor>
</comment>
<feature type="domain" description="Alpha-D-phosphohexomutase alpha/beta/alpha" evidence="8">
    <location>
        <begin position="5"/>
        <end position="137"/>
    </location>
</feature>
<dbReference type="Pfam" id="PF02880">
    <property type="entry name" value="PGM_PMM_III"/>
    <property type="match status" value="1"/>
</dbReference>
<dbReference type="GO" id="GO:0016868">
    <property type="term" value="F:intramolecular phosphotransferase activity"/>
    <property type="evidence" value="ECO:0007669"/>
    <property type="project" value="InterPro"/>
</dbReference>